<gene>
    <name evidence="4" type="ORF">ECRASSUSDP1_LOCUS26022</name>
</gene>
<keyword evidence="5" id="KW-1185">Reference proteome</keyword>
<sequence length="611" mass="69874">MKTEQNFKFNKFAAKIAKKREITRKILARKQKRGNLTFLIRNKTLSRLDFKEQTKSGVCLKDISPREIQYGTPMARYSDKNFSSPALKVNNENIDRTQKRMKATRQRKNELPPLHSTAEKKKNARLSQGQIHLKSFASFKNTSCNEKAPDSEIESKRDSGLEESHRLEINNNFEKVSTATPSNTKTKTTKRNSVKVLIPLSRKKTHYTQTSSMNKTKKTNLPQLSVQSESNLTIKEGSLEKDSHEDSIIMLKDLMKKELAKAEKEIESFGKEFENLVESCRYTIIQKYKKLACEISKNILNQDPELLINSTKHASKDTTELINRLSACIQNCQRDSNNFEYQFNFFKNRLISVYNTVLYKMPNIDLNNYLSNFEQEQSRNGLRDMLQSMTGVVFENSVPLSEDNTQLSLSKLESMVNSLRLSKILESNEQKSDFAYKILIKNNYEKLIPLWGQMVEDPEDISAEEFHEHCDKQGPILILVKTTNGCIFGGVSPQGFDSINNYSGSEYAFLFSYATPTGREPIICKIKPEKASFAVKNNEAKYSPGFGQSNKSDLFISFKDLSKSYSHIGSVYEFPKELVKDEEGYNTPETFFTGLTTNWGIENIEVFSIGA</sequence>
<feature type="region of interest" description="Disordered" evidence="2">
    <location>
        <begin position="142"/>
        <end position="162"/>
    </location>
</feature>
<feature type="domain" description="TLDc" evidence="3">
    <location>
        <begin position="460"/>
        <end position="609"/>
    </location>
</feature>
<evidence type="ECO:0000313" key="5">
    <source>
        <dbReference type="Proteomes" id="UP001295684"/>
    </source>
</evidence>
<feature type="region of interest" description="Disordered" evidence="2">
    <location>
        <begin position="103"/>
        <end position="126"/>
    </location>
</feature>
<accession>A0AAD1Y4F4</accession>
<evidence type="ECO:0000256" key="2">
    <source>
        <dbReference type="SAM" id="MobiDB-lite"/>
    </source>
</evidence>
<feature type="compositionally biased region" description="Basic and acidic residues" evidence="2">
    <location>
        <begin position="147"/>
        <end position="162"/>
    </location>
</feature>
<dbReference type="Proteomes" id="UP001295684">
    <property type="component" value="Unassembled WGS sequence"/>
</dbReference>
<keyword evidence="1" id="KW-0175">Coiled coil</keyword>
<evidence type="ECO:0000313" key="4">
    <source>
        <dbReference type="EMBL" id="CAI2384492.1"/>
    </source>
</evidence>
<feature type="coiled-coil region" evidence="1">
    <location>
        <begin position="252"/>
        <end position="279"/>
    </location>
</feature>
<comment type="caution">
    <text evidence="4">The sequence shown here is derived from an EMBL/GenBank/DDBJ whole genome shotgun (WGS) entry which is preliminary data.</text>
</comment>
<reference evidence="4" key="1">
    <citation type="submission" date="2023-07" db="EMBL/GenBank/DDBJ databases">
        <authorList>
            <consortium name="AG Swart"/>
            <person name="Singh M."/>
            <person name="Singh A."/>
            <person name="Seah K."/>
            <person name="Emmerich C."/>
        </authorList>
    </citation>
    <scope>NUCLEOTIDE SEQUENCE</scope>
    <source>
        <strain evidence="4">DP1</strain>
    </source>
</reference>
<dbReference type="AlphaFoldDB" id="A0AAD1Y4F4"/>
<dbReference type="EMBL" id="CAMPGE010026828">
    <property type="protein sequence ID" value="CAI2384492.1"/>
    <property type="molecule type" value="Genomic_DNA"/>
</dbReference>
<proteinExistence type="predicted"/>
<dbReference type="InterPro" id="IPR006571">
    <property type="entry name" value="TLDc_dom"/>
</dbReference>
<protein>
    <recommendedName>
        <fullName evidence="3">TLDc domain-containing protein</fullName>
    </recommendedName>
</protein>
<dbReference type="Pfam" id="PF07534">
    <property type="entry name" value="TLD"/>
    <property type="match status" value="1"/>
</dbReference>
<name>A0AAD1Y4F4_EUPCR</name>
<evidence type="ECO:0000256" key="1">
    <source>
        <dbReference type="SAM" id="Coils"/>
    </source>
</evidence>
<organism evidence="4 5">
    <name type="scientific">Euplotes crassus</name>
    <dbReference type="NCBI Taxonomy" id="5936"/>
    <lineage>
        <taxon>Eukaryota</taxon>
        <taxon>Sar</taxon>
        <taxon>Alveolata</taxon>
        <taxon>Ciliophora</taxon>
        <taxon>Intramacronucleata</taxon>
        <taxon>Spirotrichea</taxon>
        <taxon>Hypotrichia</taxon>
        <taxon>Euplotida</taxon>
        <taxon>Euplotidae</taxon>
        <taxon>Moneuplotes</taxon>
    </lineage>
</organism>
<evidence type="ECO:0000259" key="3">
    <source>
        <dbReference type="Pfam" id="PF07534"/>
    </source>
</evidence>